<dbReference type="Gene3D" id="2.160.20.120">
    <property type="match status" value="1"/>
</dbReference>
<dbReference type="InterPro" id="IPR021255">
    <property type="entry name" value="DUF2807"/>
</dbReference>
<organism evidence="2 3">
    <name type="scientific">Sapientia aquatica</name>
    <dbReference type="NCBI Taxonomy" id="1549640"/>
    <lineage>
        <taxon>Bacteria</taxon>
        <taxon>Pseudomonadati</taxon>
        <taxon>Pseudomonadota</taxon>
        <taxon>Betaproteobacteria</taxon>
        <taxon>Burkholderiales</taxon>
        <taxon>Oxalobacteraceae</taxon>
        <taxon>Sapientia</taxon>
    </lineage>
</organism>
<evidence type="ECO:0000313" key="3">
    <source>
        <dbReference type="Proteomes" id="UP000294829"/>
    </source>
</evidence>
<protein>
    <submittedName>
        <fullName evidence="2">DUF2807 domain-containing protein</fullName>
    </submittedName>
</protein>
<dbReference type="EMBL" id="SMYL01000001">
    <property type="protein sequence ID" value="TDK68066.1"/>
    <property type="molecule type" value="Genomic_DNA"/>
</dbReference>
<name>A0A4V6PMK2_9BURK</name>
<dbReference type="Proteomes" id="UP000294829">
    <property type="component" value="Unassembled WGS sequence"/>
</dbReference>
<feature type="domain" description="Putative auto-transporter adhesin head GIN" evidence="1">
    <location>
        <begin position="61"/>
        <end position="225"/>
    </location>
</feature>
<dbReference type="PANTHER" id="PTHR39200">
    <property type="entry name" value="HYPOTHETICAL EXPORTED PROTEIN"/>
    <property type="match status" value="1"/>
</dbReference>
<dbReference type="AlphaFoldDB" id="A0A4V6PMK2"/>
<proteinExistence type="predicted"/>
<evidence type="ECO:0000259" key="1">
    <source>
        <dbReference type="Pfam" id="PF10988"/>
    </source>
</evidence>
<accession>A0A4V6PMK2</accession>
<dbReference type="OrthoDB" id="8774193at2"/>
<gene>
    <name evidence="2" type="ORF">E2I14_00465</name>
</gene>
<dbReference type="PANTHER" id="PTHR39200:SF1">
    <property type="entry name" value="AUTO-TRANSPORTER ADHESIN HEAD GIN DOMAIN-CONTAINING PROTEIN-RELATED"/>
    <property type="match status" value="1"/>
</dbReference>
<evidence type="ECO:0000313" key="2">
    <source>
        <dbReference type="EMBL" id="TDK68066.1"/>
    </source>
</evidence>
<comment type="caution">
    <text evidence="2">The sequence shown here is derived from an EMBL/GenBank/DDBJ whole genome shotgun (WGS) entry which is preliminary data.</text>
</comment>
<reference evidence="2 3" key="1">
    <citation type="submission" date="2019-03" db="EMBL/GenBank/DDBJ databases">
        <title>Sapientia aquatica gen. nov., sp. nov., isolated from a crater lake.</title>
        <authorList>
            <person name="Felfoldi T."/>
            <person name="Szabo A."/>
            <person name="Toth E."/>
            <person name="Schumann P."/>
            <person name="Keki Z."/>
            <person name="Marialigeti K."/>
            <person name="Mathe I."/>
        </authorList>
    </citation>
    <scope>NUCLEOTIDE SEQUENCE [LARGE SCALE GENOMIC DNA]</scope>
    <source>
        <strain evidence="2 3">SA-152</strain>
    </source>
</reference>
<dbReference type="Pfam" id="PF10988">
    <property type="entry name" value="DUF2807"/>
    <property type="match status" value="1"/>
</dbReference>
<keyword evidence="3" id="KW-1185">Reference proteome</keyword>
<sequence>MHLVAKWRRVYPTLRTLNLSQLFTKTKIAYLKEIVMRRLFILSLILFSSIASADQSFQLPAFNSVKTDGVFSTLITAGSAQTVMIKGDNESIKKLSLQVVDGQLIISGPENKNKVSFNVDELNVVITMPSLRLFKGKGVGEVILKNIDGDRIDIAYEGVGNLEAYGKTKWLRLKGQGVGSIDTKKLIAEDADVDFDGVGNVDVYCSNRFNAVVSGVGSVTYYGNPRSVNKSADGIGSISPGK</sequence>